<accession>A0A834YY63</accession>
<reference evidence="12 13" key="1">
    <citation type="submission" date="2020-04" db="EMBL/GenBank/DDBJ databases">
        <title>Plant Genome Project.</title>
        <authorList>
            <person name="Zhang R.-G."/>
        </authorList>
    </citation>
    <scope>NUCLEOTIDE SEQUENCE [LARGE SCALE GENOMIC DNA]</scope>
    <source>
        <strain evidence="12">YNK0</strain>
        <tissue evidence="12">Leaf</tissue>
    </source>
</reference>
<protein>
    <recommendedName>
        <fullName evidence="8">Transcription factor MYB60</fullName>
    </recommendedName>
    <alternativeName>
        <fullName evidence="9">Myb domain protein 60</fullName>
    </alternativeName>
</protein>
<evidence type="ECO:0000259" key="10">
    <source>
        <dbReference type="PROSITE" id="PS50090"/>
    </source>
</evidence>
<evidence type="ECO:0000256" key="3">
    <source>
        <dbReference type="ARBA" id="ARBA00022799"/>
    </source>
</evidence>
<keyword evidence="3" id="KW-0702">S-nitrosylation</keyword>
<dbReference type="Proteomes" id="UP000655225">
    <property type="component" value="Unassembled WGS sequence"/>
</dbReference>
<evidence type="ECO:0000256" key="5">
    <source>
        <dbReference type="ARBA" id="ARBA00023125"/>
    </source>
</evidence>
<evidence type="ECO:0000313" key="13">
    <source>
        <dbReference type="Proteomes" id="UP000655225"/>
    </source>
</evidence>
<evidence type="ECO:0000256" key="7">
    <source>
        <dbReference type="ARBA" id="ARBA00023242"/>
    </source>
</evidence>
<dbReference type="SUPFAM" id="SSF46689">
    <property type="entry name" value="Homeodomain-like"/>
    <property type="match status" value="1"/>
</dbReference>
<feature type="domain" description="HTH myb-type" evidence="11">
    <location>
        <begin position="9"/>
        <end position="65"/>
    </location>
</feature>
<feature type="domain" description="Myb-like" evidence="10">
    <location>
        <begin position="9"/>
        <end position="61"/>
    </location>
</feature>
<proteinExistence type="predicted"/>
<keyword evidence="7" id="KW-0539">Nucleus</keyword>
<evidence type="ECO:0000256" key="4">
    <source>
        <dbReference type="ARBA" id="ARBA00023015"/>
    </source>
</evidence>
<feature type="domain" description="Myb-like" evidence="10">
    <location>
        <begin position="62"/>
        <end position="112"/>
    </location>
</feature>
<dbReference type="GO" id="GO:0003677">
    <property type="term" value="F:DNA binding"/>
    <property type="evidence" value="ECO:0007669"/>
    <property type="project" value="UniProtKB-KW"/>
</dbReference>
<dbReference type="SMART" id="SM00717">
    <property type="entry name" value="SANT"/>
    <property type="match status" value="2"/>
</dbReference>
<dbReference type="FunFam" id="1.10.10.60:FF:000368">
    <property type="entry name" value="Transcription factor MYB60"/>
    <property type="match status" value="1"/>
</dbReference>
<sequence length="311" mass="35153">MGRPPCCDKVGIKKGPWTPEEDIILVSYIQEHGPGNWRSVPTNTGLLRCSKSCRLRWTNYLRPGIKRGNFTPHEEGMIIHLQALLGNKWAAIASYLPQRTDNDIKNYWNTHLKKKIKKLQTALDPHKASDSTTFQLVSKNYGEKRSLDIINNASALTLNQSSTYASSTENISRLLEGWMRSSPKSTTLKRDQENNDINLDNNDISGIGTAVAATSLQCYAAKAEQESCDFISHEEFESLLSIENLSSVAWEKSSDSNPSGYQADFTDERLHFMSERKHRLENQPPVSFIEKWLLDEAAGQVEEMMELSPIF</sequence>
<dbReference type="AlphaFoldDB" id="A0A834YY63"/>
<evidence type="ECO:0000256" key="1">
    <source>
        <dbReference type="ARBA" id="ARBA00004123"/>
    </source>
</evidence>
<dbReference type="PROSITE" id="PS50090">
    <property type="entry name" value="MYB_LIKE"/>
    <property type="match status" value="2"/>
</dbReference>
<dbReference type="OrthoDB" id="2143914at2759"/>
<dbReference type="CDD" id="cd00167">
    <property type="entry name" value="SANT"/>
    <property type="match status" value="2"/>
</dbReference>
<dbReference type="PANTHER" id="PTHR10641">
    <property type="entry name" value="MYB FAMILY TRANSCRIPTION FACTOR"/>
    <property type="match status" value="1"/>
</dbReference>
<evidence type="ECO:0000313" key="12">
    <source>
        <dbReference type="EMBL" id="KAF8398079.1"/>
    </source>
</evidence>
<dbReference type="Gene3D" id="1.10.10.60">
    <property type="entry name" value="Homeodomain-like"/>
    <property type="match status" value="2"/>
</dbReference>
<evidence type="ECO:0000256" key="6">
    <source>
        <dbReference type="ARBA" id="ARBA00023163"/>
    </source>
</evidence>
<keyword evidence="13" id="KW-1185">Reference proteome</keyword>
<comment type="subcellular location">
    <subcellularLocation>
        <location evidence="1">Nucleus</location>
    </subcellularLocation>
</comment>
<keyword evidence="2" id="KW-0677">Repeat</keyword>
<dbReference type="PROSITE" id="PS51294">
    <property type="entry name" value="HTH_MYB"/>
    <property type="match status" value="2"/>
</dbReference>
<evidence type="ECO:0000256" key="2">
    <source>
        <dbReference type="ARBA" id="ARBA00022737"/>
    </source>
</evidence>
<feature type="domain" description="HTH myb-type" evidence="11">
    <location>
        <begin position="66"/>
        <end position="116"/>
    </location>
</feature>
<name>A0A834YY63_TETSI</name>
<keyword evidence="4" id="KW-0805">Transcription regulation</keyword>
<dbReference type="FunFam" id="1.10.10.60:FF:000001">
    <property type="entry name" value="MYB-related transcription factor"/>
    <property type="match status" value="1"/>
</dbReference>
<dbReference type="InterPro" id="IPR009057">
    <property type="entry name" value="Homeodomain-like_sf"/>
</dbReference>
<dbReference type="GO" id="GO:0009733">
    <property type="term" value="P:response to auxin"/>
    <property type="evidence" value="ECO:0007669"/>
    <property type="project" value="TreeGrafter"/>
</dbReference>
<dbReference type="GO" id="GO:0010118">
    <property type="term" value="P:stomatal movement"/>
    <property type="evidence" value="ECO:0007669"/>
    <property type="project" value="UniProtKB-ARBA"/>
</dbReference>
<dbReference type="PANTHER" id="PTHR10641:SF1152">
    <property type="entry name" value="TRANSCRIPTION FACTOR MYB60"/>
    <property type="match status" value="1"/>
</dbReference>
<keyword evidence="5" id="KW-0238">DNA-binding</keyword>
<comment type="caution">
    <text evidence="12">The sequence shown here is derived from an EMBL/GenBank/DDBJ whole genome shotgun (WGS) entry which is preliminary data.</text>
</comment>
<dbReference type="Pfam" id="PF00249">
    <property type="entry name" value="Myb_DNA-binding"/>
    <property type="match status" value="2"/>
</dbReference>
<dbReference type="InterPro" id="IPR001005">
    <property type="entry name" value="SANT/Myb"/>
</dbReference>
<evidence type="ECO:0000259" key="11">
    <source>
        <dbReference type="PROSITE" id="PS51294"/>
    </source>
</evidence>
<evidence type="ECO:0000256" key="8">
    <source>
        <dbReference type="ARBA" id="ARBA00067784"/>
    </source>
</evidence>
<keyword evidence="6" id="KW-0804">Transcription</keyword>
<dbReference type="GO" id="GO:0005634">
    <property type="term" value="C:nucleus"/>
    <property type="evidence" value="ECO:0007669"/>
    <property type="project" value="UniProtKB-SubCell"/>
</dbReference>
<dbReference type="EMBL" id="JABCRI010000011">
    <property type="protein sequence ID" value="KAF8398079.1"/>
    <property type="molecule type" value="Genomic_DNA"/>
</dbReference>
<evidence type="ECO:0000256" key="9">
    <source>
        <dbReference type="ARBA" id="ARBA00075162"/>
    </source>
</evidence>
<dbReference type="InterPro" id="IPR015495">
    <property type="entry name" value="Myb_TF_plants"/>
</dbReference>
<gene>
    <name evidence="12" type="ORF">HHK36_017005</name>
</gene>
<dbReference type="InterPro" id="IPR017930">
    <property type="entry name" value="Myb_dom"/>
</dbReference>
<organism evidence="12 13">
    <name type="scientific">Tetracentron sinense</name>
    <name type="common">Spur-leaf</name>
    <dbReference type="NCBI Taxonomy" id="13715"/>
    <lineage>
        <taxon>Eukaryota</taxon>
        <taxon>Viridiplantae</taxon>
        <taxon>Streptophyta</taxon>
        <taxon>Embryophyta</taxon>
        <taxon>Tracheophyta</taxon>
        <taxon>Spermatophyta</taxon>
        <taxon>Magnoliopsida</taxon>
        <taxon>Trochodendrales</taxon>
        <taxon>Trochodendraceae</taxon>
        <taxon>Tetracentron</taxon>
    </lineage>
</organism>
<dbReference type="GO" id="GO:0006950">
    <property type="term" value="P:response to stress"/>
    <property type="evidence" value="ECO:0007669"/>
    <property type="project" value="UniProtKB-ARBA"/>
</dbReference>
<dbReference type="GO" id="GO:0009737">
    <property type="term" value="P:response to abscisic acid"/>
    <property type="evidence" value="ECO:0007669"/>
    <property type="project" value="UniProtKB-ARBA"/>
</dbReference>